<reference evidence="9" key="1">
    <citation type="journal article" date="2023" name="Mol. Phylogenet. Evol.">
        <title>Genome-scale phylogeny and comparative genomics of the fungal order Sordariales.</title>
        <authorList>
            <person name="Hensen N."/>
            <person name="Bonometti L."/>
            <person name="Westerberg I."/>
            <person name="Brannstrom I.O."/>
            <person name="Guillou S."/>
            <person name="Cros-Aarteil S."/>
            <person name="Calhoun S."/>
            <person name="Haridas S."/>
            <person name="Kuo A."/>
            <person name="Mondo S."/>
            <person name="Pangilinan J."/>
            <person name="Riley R."/>
            <person name="LaButti K."/>
            <person name="Andreopoulos B."/>
            <person name="Lipzen A."/>
            <person name="Chen C."/>
            <person name="Yan M."/>
            <person name="Daum C."/>
            <person name="Ng V."/>
            <person name="Clum A."/>
            <person name="Steindorff A."/>
            <person name="Ohm R.A."/>
            <person name="Martin F."/>
            <person name="Silar P."/>
            <person name="Natvig D.O."/>
            <person name="Lalanne C."/>
            <person name="Gautier V."/>
            <person name="Ament-Velasquez S.L."/>
            <person name="Kruys A."/>
            <person name="Hutchinson M.I."/>
            <person name="Powell A.J."/>
            <person name="Barry K."/>
            <person name="Miller A.N."/>
            <person name="Grigoriev I.V."/>
            <person name="Debuchy R."/>
            <person name="Gladieux P."/>
            <person name="Hiltunen Thoren M."/>
            <person name="Johannesson H."/>
        </authorList>
    </citation>
    <scope>NUCLEOTIDE SEQUENCE</scope>
    <source>
        <strain evidence="9">CBS 314.62</strain>
    </source>
</reference>
<dbReference type="GO" id="GO:0016788">
    <property type="term" value="F:hydrolase activity, acting on ester bonds"/>
    <property type="evidence" value="ECO:0007669"/>
    <property type="project" value="TreeGrafter"/>
</dbReference>
<keyword evidence="5 7" id="KW-1133">Transmembrane helix</keyword>
<keyword evidence="10" id="KW-1185">Reference proteome</keyword>
<evidence type="ECO:0000256" key="2">
    <source>
        <dbReference type="ARBA" id="ARBA00022502"/>
    </source>
</evidence>
<organism evidence="9 10">
    <name type="scientific">Podospora appendiculata</name>
    <dbReference type="NCBI Taxonomy" id="314037"/>
    <lineage>
        <taxon>Eukaryota</taxon>
        <taxon>Fungi</taxon>
        <taxon>Dikarya</taxon>
        <taxon>Ascomycota</taxon>
        <taxon>Pezizomycotina</taxon>
        <taxon>Sordariomycetes</taxon>
        <taxon>Sordariomycetidae</taxon>
        <taxon>Sordariales</taxon>
        <taxon>Podosporaceae</taxon>
        <taxon>Podospora</taxon>
    </lineage>
</organism>
<evidence type="ECO:0000256" key="5">
    <source>
        <dbReference type="ARBA" id="ARBA00022989"/>
    </source>
</evidence>
<feature type="transmembrane region" description="Helical" evidence="7">
    <location>
        <begin position="229"/>
        <end position="248"/>
    </location>
</feature>
<feature type="region of interest" description="Disordered" evidence="8">
    <location>
        <begin position="1"/>
        <end position="24"/>
    </location>
</feature>
<dbReference type="GO" id="GO:0006506">
    <property type="term" value="P:GPI anchor biosynthetic process"/>
    <property type="evidence" value="ECO:0007669"/>
    <property type="project" value="UniProtKB-KW"/>
</dbReference>
<evidence type="ECO:0000256" key="6">
    <source>
        <dbReference type="ARBA" id="ARBA00023136"/>
    </source>
</evidence>
<keyword evidence="7" id="KW-0256">Endoplasmic reticulum</keyword>
<feature type="transmembrane region" description="Helical" evidence="7">
    <location>
        <begin position="289"/>
        <end position="309"/>
    </location>
</feature>
<feature type="transmembrane region" description="Helical" evidence="7">
    <location>
        <begin position="34"/>
        <end position="54"/>
    </location>
</feature>
<keyword evidence="4" id="KW-0732">Signal</keyword>
<evidence type="ECO:0000256" key="1">
    <source>
        <dbReference type="ARBA" id="ARBA00004127"/>
    </source>
</evidence>
<proteinExistence type="inferred from homology"/>
<evidence type="ECO:0000313" key="9">
    <source>
        <dbReference type="EMBL" id="KAK3695123.1"/>
    </source>
</evidence>
<evidence type="ECO:0000256" key="7">
    <source>
        <dbReference type="RuleBase" id="RU365066"/>
    </source>
</evidence>
<comment type="function">
    <text evidence="7">Involved in the lipid remodeling steps of GPI-anchor maturation.</text>
</comment>
<dbReference type="InterPro" id="IPR007217">
    <property type="entry name" value="Per1-like"/>
</dbReference>
<dbReference type="PANTHER" id="PTHR13148:SF0">
    <property type="entry name" value="POST-GPI ATTACHMENT TO PROTEINS FACTOR 3"/>
    <property type="match status" value="1"/>
</dbReference>
<keyword evidence="6 7" id="KW-0472">Membrane</keyword>
<feature type="transmembrane region" description="Helical" evidence="7">
    <location>
        <begin position="321"/>
        <end position="339"/>
    </location>
</feature>
<evidence type="ECO:0000256" key="4">
    <source>
        <dbReference type="ARBA" id="ARBA00022729"/>
    </source>
</evidence>
<feature type="transmembrane region" description="Helical" evidence="7">
    <location>
        <begin position="172"/>
        <end position="191"/>
    </location>
</feature>
<name>A0AAE1CIB0_9PEZI</name>
<dbReference type="Proteomes" id="UP001270362">
    <property type="component" value="Unassembled WGS sequence"/>
</dbReference>
<evidence type="ECO:0000256" key="8">
    <source>
        <dbReference type="SAM" id="MobiDB-lite"/>
    </source>
</evidence>
<dbReference type="PANTHER" id="PTHR13148">
    <property type="entry name" value="PER1-RELATED"/>
    <property type="match status" value="1"/>
</dbReference>
<dbReference type="AlphaFoldDB" id="A0AAE1CIB0"/>
<sequence>MLILSVGSQGQQQQQHRAQVHRRRAPAPALSSPLSLLLLVACLAACLFGTPAAASYGDRLPEFQECVQICDRQNCGADAQHATPIPLHHRLLLWTCPAECDYTCQHLITARRHAATPPQPTVQFHGKWPFRRFLGMQEPLSVLFSAGNFAAHYHGLRLIQTRVPASYPLRRYYTGFAYLSLATWVFSFIFHIRDFRLTEQLDYFAAGASVLYGLYYAPVRILRLDKWRAALRAWTAVCVLLYAAHVTYLKVWKWDYGYNMKANVVCGAIQNVLWIGFSIARYRSRRRAWAAWGGITVVLVMSAMSLELLDFAPIWGSLDAHSLWHAGTIGPIVLWYNFLAKDAQDDIMTGSTEKLSKAALE</sequence>
<keyword evidence="3 7" id="KW-0812">Transmembrane</keyword>
<comment type="caution">
    <text evidence="9">The sequence shown here is derived from an EMBL/GenBank/DDBJ whole genome shotgun (WGS) entry which is preliminary data.</text>
</comment>
<dbReference type="EMBL" id="JAULSO010000001">
    <property type="protein sequence ID" value="KAK3695123.1"/>
    <property type="molecule type" value="Genomic_DNA"/>
</dbReference>
<gene>
    <name evidence="9" type="ORF">B0T22DRAFT_372182</name>
</gene>
<reference evidence="9" key="2">
    <citation type="submission" date="2023-06" db="EMBL/GenBank/DDBJ databases">
        <authorList>
            <consortium name="Lawrence Berkeley National Laboratory"/>
            <person name="Haridas S."/>
            <person name="Hensen N."/>
            <person name="Bonometti L."/>
            <person name="Westerberg I."/>
            <person name="Brannstrom I.O."/>
            <person name="Guillou S."/>
            <person name="Cros-Aarteil S."/>
            <person name="Calhoun S."/>
            <person name="Kuo A."/>
            <person name="Mondo S."/>
            <person name="Pangilinan J."/>
            <person name="Riley R."/>
            <person name="Labutti K."/>
            <person name="Andreopoulos B."/>
            <person name="Lipzen A."/>
            <person name="Chen C."/>
            <person name="Yanf M."/>
            <person name="Daum C."/>
            <person name="Ng V."/>
            <person name="Clum A."/>
            <person name="Steindorff A."/>
            <person name="Ohm R."/>
            <person name="Martin F."/>
            <person name="Silar P."/>
            <person name="Natvig D."/>
            <person name="Lalanne C."/>
            <person name="Gautier V."/>
            <person name="Ament-Velasquez S.L."/>
            <person name="Kruys A."/>
            <person name="Hutchinson M.I."/>
            <person name="Powell A.J."/>
            <person name="Barry K."/>
            <person name="Miller A.N."/>
            <person name="Grigoriev I.V."/>
            <person name="Debuchy R."/>
            <person name="Gladieux P."/>
            <person name="Thoren M.H."/>
            <person name="Johannesson H."/>
        </authorList>
    </citation>
    <scope>NUCLEOTIDE SEQUENCE</scope>
    <source>
        <strain evidence="9">CBS 314.62</strain>
    </source>
</reference>
<evidence type="ECO:0000313" key="10">
    <source>
        <dbReference type="Proteomes" id="UP001270362"/>
    </source>
</evidence>
<accession>A0AAE1CIB0</accession>
<dbReference type="Pfam" id="PF04080">
    <property type="entry name" value="Per1"/>
    <property type="match status" value="1"/>
</dbReference>
<feature type="transmembrane region" description="Helical" evidence="7">
    <location>
        <begin position="260"/>
        <end position="277"/>
    </location>
</feature>
<comment type="similarity">
    <text evidence="7">Belongs to the PGAP3 family.</text>
</comment>
<protein>
    <recommendedName>
        <fullName evidence="7">Post-GPI attachment to proteins factor 3</fullName>
    </recommendedName>
</protein>
<feature type="compositionally biased region" description="Low complexity" evidence="8">
    <location>
        <begin position="1"/>
        <end position="17"/>
    </location>
</feature>
<dbReference type="GO" id="GO:0005789">
    <property type="term" value="C:endoplasmic reticulum membrane"/>
    <property type="evidence" value="ECO:0007669"/>
    <property type="project" value="UniProtKB-SubCell"/>
</dbReference>
<feature type="transmembrane region" description="Helical" evidence="7">
    <location>
        <begin position="203"/>
        <end position="222"/>
    </location>
</feature>
<comment type="subcellular location">
    <subcellularLocation>
        <location evidence="1">Endomembrane system</location>
        <topology evidence="1">Multi-pass membrane protein</topology>
    </subcellularLocation>
    <subcellularLocation>
        <location evidence="7">Endoplasmic reticulum membrane</location>
        <topology evidence="7">Multi-pass membrane protein</topology>
    </subcellularLocation>
</comment>
<keyword evidence="2 7" id="KW-0337">GPI-anchor biosynthesis</keyword>
<evidence type="ECO:0000256" key="3">
    <source>
        <dbReference type="ARBA" id="ARBA00022692"/>
    </source>
</evidence>